<keyword evidence="5" id="KW-1185">Reference proteome</keyword>
<dbReference type="EMBL" id="LQBL01000028">
    <property type="protein sequence ID" value="KUG53811.1"/>
    <property type="molecule type" value="Genomic_DNA"/>
</dbReference>
<evidence type="ECO:0000256" key="2">
    <source>
        <dbReference type="SAM" id="MobiDB-lite"/>
    </source>
</evidence>
<organism evidence="4 5">
    <name type="scientific">Serinicoccus chungangensis</name>
    <dbReference type="NCBI Taxonomy" id="767452"/>
    <lineage>
        <taxon>Bacteria</taxon>
        <taxon>Bacillati</taxon>
        <taxon>Actinomycetota</taxon>
        <taxon>Actinomycetes</taxon>
        <taxon>Micrococcales</taxon>
        <taxon>Ornithinimicrobiaceae</taxon>
        <taxon>Serinicoccus</taxon>
    </lineage>
</organism>
<accession>A0A0W8I6B9</accession>
<dbReference type="InterPro" id="IPR016035">
    <property type="entry name" value="Acyl_Trfase/lysoPLipase"/>
</dbReference>
<dbReference type="Proteomes" id="UP000054837">
    <property type="component" value="Unassembled WGS sequence"/>
</dbReference>
<feature type="compositionally biased region" description="Low complexity" evidence="2">
    <location>
        <begin position="350"/>
        <end position="360"/>
    </location>
</feature>
<name>A0A0W8I6B9_9MICO</name>
<evidence type="ECO:0000313" key="4">
    <source>
        <dbReference type="EMBL" id="KUG53811.1"/>
    </source>
</evidence>
<evidence type="ECO:0000259" key="3">
    <source>
        <dbReference type="Pfam" id="PF01734"/>
    </source>
</evidence>
<dbReference type="Gene3D" id="3.40.1090.10">
    <property type="entry name" value="Cytosolic phospholipase A2 catalytic domain"/>
    <property type="match status" value="2"/>
</dbReference>
<proteinExistence type="predicted"/>
<comment type="caution">
    <text evidence="4">The sequence shown here is derived from an EMBL/GenBank/DDBJ whole genome shotgun (WGS) entry which is preliminary data.</text>
</comment>
<protein>
    <submittedName>
        <fullName evidence="4">Patatin</fullName>
    </submittedName>
</protein>
<keyword evidence="1" id="KW-0443">Lipid metabolism</keyword>
<dbReference type="STRING" id="767452.AVL62_02315"/>
<dbReference type="SUPFAM" id="SSF52151">
    <property type="entry name" value="FabD/lysophospholipase-like"/>
    <property type="match status" value="1"/>
</dbReference>
<dbReference type="AlphaFoldDB" id="A0A0W8I6B9"/>
<dbReference type="InterPro" id="IPR002641">
    <property type="entry name" value="PNPLA_dom"/>
</dbReference>
<evidence type="ECO:0000313" key="5">
    <source>
        <dbReference type="Proteomes" id="UP000054837"/>
    </source>
</evidence>
<evidence type="ECO:0000256" key="1">
    <source>
        <dbReference type="ARBA" id="ARBA00023098"/>
    </source>
</evidence>
<dbReference type="OrthoDB" id="9813090at2"/>
<dbReference type="GO" id="GO:0006629">
    <property type="term" value="P:lipid metabolic process"/>
    <property type="evidence" value="ECO:0007669"/>
    <property type="project" value="UniProtKB-KW"/>
</dbReference>
<reference evidence="4 5" key="1">
    <citation type="submission" date="2015-12" db="EMBL/GenBank/DDBJ databases">
        <title>Serinicoccus chungangenesis strain CD08_5 genome sequencing and assembly.</title>
        <authorList>
            <person name="Chander A.M."/>
            <person name="Kaur G."/>
            <person name="Nair G.R."/>
            <person name="Dhawan D.K."/>
            <person name="Kochhar R.K."/>
            <person name="Mayilraj S."/>
            <person name="Bhadada S.K."/>
        </authorList>
    </citation>
    <scope>NUCLEOTIDE SEQUENCE [LARGE SCALE GENOMIC DNA]</scope>
    <source>
        <strain evidence="4 5">CD08_5</strain>
    </source>
</reference>
<feature type="region of interest" description="Disordered" evidence="2">
    <location>
        <begin position="339"/>
        <end position="360"/>
    </location>
</feature>
<feature type="domain" description="PNPLA" evidence="3">
    <location>
        <begin position="203"/>
        <end position="275"/>
    </location>
</feature>
<gene>
    <name evidence="4" type="ORF">AVL62_02315</name>
</gene>
<sequence>MPPPPPSGDPTLAQLEAARATAHHGPSALRPRHGSALCLSGGGFRASLFHLGAVRRLDELGVLGSLRTISAVSGGAVLANLLTHPDLDWPDPRRGPGRVGGLEELVATPLLELTRRNLRTPALLSRVRPRGWGRPDASVGVLADGLEQAVPWWGTDLREHARSRGPAVLTGTTEIGYGVSWVFADPYSAGPRGRMGDHRLGHCAPPPGLRIVDAVAASCAYPPFFAPLELNGDELGLVGGAPDPDESEDVRAAIRRRIQLVDGGVYDNLALEPVWSDHETVLVSDGGAVFRGRPPGSLLSRLWRLLSIASSGGQTARLRWLHAGFARGALAGATWSLESPGDLAGDPGRARGTGTPPGRAPEALGAIHQVRTDLDAFSAGEQMVLERHGYLVADASVRRHAPGSVLLDAPSRPPHPQVAGPSEVVSALRGSGRVTALGRR</sequence>
<dbReference type="Pfam" id="PF01734">
    <property type="entry name" value="Patatin"/>
    <property type="match status" value="1"/>
</dbReference>